<feature type="domain" description="SnoaL-like" evidence="1">
    <location>
        <begin position="20"/>
        <end position="120"/>
    </location>
</feature>
<evidence type="ECO:0000259" key="1">
    <source>
        <dbReference type="Pfam" id="PF12680"/>
    </source>
</evidence>
<protein>
    <submittedName>
        <fullName evidence="2">Nuclear transport factor 2 family protein</fullName>
    </submittedName>
</protein>
<sequence>MIKHFPESAMPADVLTRLCEFYSHLDVSQLPQLSRIYHPHVVFIDPVSHYDGVDALERYFAQLLKKVNYCRFEIQPPLTNGAQASLFWRMEFSHPALKKGQAMFLNGASHLRLTDNRIAYQRDYYDLGAMLYEHVPVLGGAVRAVKARLK</sequence>
<accession>A0A419N6Q8</accession>
<name>A0A419N6Q8_9GAMM</name>
<dbReference type="InterPro" id="IPR032710">
    <property type="entry name" value="NTF2-like_dom_sf"/>
</dbReference>
<dbReference type="SUPFAM" id="SSF54427">
    <property type="entry name" value="NTF2-like"/>
    <property type="match status" value="1"/>
</dbReference>
<dbReference type="InterPro" id="IPR037401">
    <property type="entry name" value="SnoaL-like"/>
</dbReference>
<dbReference type="OrthoDB" id="1115105at2"/>
<gene>
    <name evidence="2" type="ORF">D6C13_15620</name>
</gene>
<dbReference type="EMBL" id="RAHH01000018">
    <property type="protein sequence ID" value="RJT42943.1"/>
    <property type="molecule type" value="Genomic_DNA"/>
</dbReference>
<dbReference type="Pfam" id="PF12680">
    <property type="entry name" value="SnoaL_2"/>
    <property type="match status" value="1"/>
</dbReference>
<dbReference type="AlphaFoldDB" id="A0A419N6Q8"/>
<dbReference type="Proteomes" id="UP000284908">
    <property type="component" value="Unassembled WGS sequence"/>
</dbReference>
<keyword evidence="3" id="KW-1185">Reference proteome</keyword>
<dbReference type="RefSeq" id="WP_120133636.1">
    <property type="nucleotide sequence ID" value="NZ_RAHH01000018.1"/>
</dbReference>
<comment type="caution">
    <text evidence="2">The sequence shown here is derived from an EMBL/GenBank/DDBJ whole genome shotgun (WGS) entry which is preliminary data.</text>
</comment>
<dbReference type="Gene3D" id="3.10.450.50">
    <property type="match status" value="1"/>
</dbReference>
<proteinExistence type="predicted"/>
<organism evidence="2 3">
    <name type="scientific">Rahnella woolbedingensis</name>
    <dbReference type="NCBI Taxonomy" id="1510574"/>
    <lineage>
        <taxon>Bacteria</taxon>
        <taxon>Pseudomonadati</taxon>
        <taxon>Pseudomonadota</taxon>
        <taxon>Gammaproteobacteria</taxon>
        <taxon>Enterobacterales</taxon>
        <taxon>Yersiniaceae</taxon>
        <taxon>Rahnella</taxon>
    </lineage>
</organism>
<evidence type="ECO:0000313" key="2">
    <source>
        <dbReference type="EMBL" id="RJT42943.1"/>
    </source>
</evidence>
<evidence type="ECO:0000313" key="3">
    <source>
        <dbReference type="Proteomes" id="UP000284908"/>
    </source>
</evidence>
<reference evidence="2 3" key="1">
    <citation type="submission" date="2018-09" db="EMBL/GenBank/DDBJ databases">
        <authorList>
            <person name="Le Fleche-Mateos A."/>
        </authorList>
    </citation>
    <scope>NUCLEOTIDE SEQUENCE [LARGE SCALE GENOMIC DNA]</scope>
    <source>
        <strain evidence="2 3">DSM 27399</strain>
    </source>
</reference>